<evidence type="ECO:0000313" key="2">
    <source>
        <dbReference type="Proteomes" id="UP001301869"/>
    </source>
</evidence>
<dbReference type="EMBL" id="CP119391">
    <property type="protein sequence ID" value="WNK20122.1"/>
    <property type="molecule type" value="Genomic_DNA"/>
</dbReference>
<protein>
    <submittedName>
        <fullName evidence="1">Uncharacterized protein</fullName>
    </submittedName>
</protein>
<keyword evidence="2" id="KW-1185">Reference proteome</keyword>
<accession>A0ABY9YZD3</accession>
<organism evidence="1 2">
    <name type="scientific">Halomonas piscis</name>
    <dbReference type="NCBI Taxonomy" id="3031727"/>
    <lineage>
        <taxon>Bacteria</taxon>
        <taxon>Pseudomonadati</taxon>
        <taxon>Pseudomonadota</taxon>
        <taxon>Gammaproteobacteria</taxon>
        <taxon>Oceanospirillales</taxon>
        <taxon>Halomonadaceae</taxon>
        <taxon>Halomonas</taxon>
    </lineage>
</organism>
<sequence>MSLRITTRWREIGPLNDADAPERRADRATLAELELAVGDSVLTRAEDSLSGEIRHHAILSANPLAEWLVWKWWRLCFEPKQTTRQVPGWLEAHRMANAGGGWLWPNLEFASDGVRMCIGARASAASAHQPLRYLSSDHAVIPLVDFERAIDDFVARVIEQLSRQRVVNADLPAMYQELQAERADPEVAIYRRLEALLGFDPDECPDDRVVALYQDAQGLGLEAVAELAAGAGSSPLSARQLRAWARSQGCESARESRLGWVGQGYRVDHRLPAWRNGVKAAHALRAQERVADAAIGNRQLAEWFAVPDTLFDDQRHNKALAYELAFESNKSRVLLRSRWQAGRRFEVARLLGDVLLQADPELLHLATAQNTYRQKLQRAFAAELLCPIEALSEWLAGDFSDDAIQGAADTFGVSPMTVTVQLLNNRMLQSDELNGLDPDWAVA</sequence>
<evidence type="ECO:0000313" key="1">
    <source>
        <dbReference type="EMBL" id="WNK20122.1"/>
    </source>
</evidence>
<name>A0ABY9YZD3_9GAMM</name>
<proteinExistence type="predicted"/>
<dbReference type="RefSeq" id="WP_311883685.1">
    <property type="nucleotide sequence ID" value="NZ_CP119391.1"/>
</dbReference>
<reference evidence="1 2" key="1">
    <citation type="submission" date="2023-03" db="EMBL/GenBank/DDBJ databases">
        <title>Halomonas sp. nov., isolated from Korean tranditional fermented seafood 'Jeotgal'.</title>
        <authorList>
            <person name="Kim B."/>
            <person name="Shin N.-R."/>
        </authorList>
    </citation>
    <scope>NUCLEOTIDE SEQUENCE [LARGE SCALE GENOMIC DNA]</scope>
    <source>
        <strain evidence="1 2">SG2L-4</strain>
    </source>
</reference>
<gene>
    <name evidence="1" type="ORF">P1P91_00020</name>
</gene>
<dbReference type="Proteomes" id="UP001301869">
    <property type="component" value="Chromosome"/>
</dbReference>